<evidence type="ECO:0000313" key="8">
    <source>
        <dbReference type="EMBL" id="KKN46931.1"/>
    </source>
</evidence>
<feature type="transmembrane region" description="Helical" evidence="6">
    <location>
        <begin position="56"/>
        <end position="77"/>
    </location>
</feature>
<keyword evidence="4 6" id="KW-1133">Transmembrane helix</keyword>
<dbReference type="InterPro" id="IPR000045">
    <property type="entry name" value="Prepilin_IV_endopep_pep"/>
</dbReference>
<evidence type="ECO:0000256" key="5">
    <source>
        <dbReference type="ARBA" id="ARBA00023136"/>
    </source>
</evidence>
<organism evidence="8">
    <name type="scientific">marine sediment metagenome</name>
    <dbReference type="NCBI Taxonomy" id="412755"/>
    <lineage>
        <taxon>unclassified sequences</taxon>
        <taxon>metagenomes</taxon>
        <taxon>ecological metagenomes</taxon>
    </lineage>
</organism>
<dbReference type="PANTHER" id="PTHR36506:SF1">
    <property type="entry name" value="PREFLAGELLIN PEPTIDASE"/>
    <property type="match status" value="1"/>
</dbReference>
<dbReference type="AlphaFoldDB" id="A0A0F9TD74"/>
<comment type="caution">
    <text evidence="8">The sequence shown here is derived from an EMBL/GenBank/DDBJ whole genome shotgun (WGS) entry which is preliminary data.</text>
</comment>
<evidence type="ECO:0000256" key="1">
    <source>
        <dbReference type="ARBA" id="ARBA00004651"/>
    </source>
</evidence>
<dbReference type="GO" id="GO:0004190">
    <property type="term" value="F:aspartic-type endopeptidase activity"/>
    <property type="evidence" value="ECO:0007669"/>
    <property type="project" value="InterPro"/>
</dbReference>
<evidence type="ECO:0000256" key="6">
    <source>
        <dbReference type="SAM" id="Phobius"/>
    </source>
</evidence>
<feature type="transmembrane region" description="Helical" evidence="6">
    <location>
        <begin position="6"/>
        <end position="21"/>
    </location>
</feature>
<keyword evidence="5 6" id="KW-0472">Membrane</keyword>
<dbReference type="Gene3D" id="1.20.120.1220">
    <property type="match status" value="1"/>
</dbReference>
<keyword evidence="3 6" id="KW-0812">Transmembrane</keyword>
<evidence type="ECO:0000256" key="2">
    <source>
        <dbReference type="ARBA" id="ARBA00022475"/>
    </source>
</evidence>
<feature type="transmembrane region" description="Helical" evidence="6">
    <location>
        <begin position="107"/>
        <end position="124"/>
    </location>
</feature>
<dbReference type="GO" id="GO:0005886">
    <property type="term" value="C:plasma membrane"/>
    <property type="evidence" value="ECO:0007669"/>
    <property type="project" value="UniProtKB-SubCell"/>
</dbReference>
<protein>
    <recommendedName>
        <fullName evidence="7">Prepilin type IV endopeptidase peptidase domain-containing protein</fullName>
    </recommendedName>
</protein>
<accession>A0A0F9TD74</accession>
<reference evidence="8" key="1">
    <citation type="journal article" date="2015" name="Nature">
        <title>Complex archaea that bridge the gap between prokaryotes and eukaryotes.</title>
        <authorList>
            <person name="Spang A."/>
            <person name="Saw J.H."/>
            <person name="Jorgensen S.L."/>
            <person name="Zaremba-Niedzwiedzka K."/>
            <person name="Martijn J."/>
            <person name="Lind A.E."/>
            <person name="van Eijk R."/>
            <person name="Schleper C."/>
            <person name="Guy L."/>
            <person name="Ettema T.J."/>
        </authorList>
    </citation>
    <scope>NUCLEOTIDE SEQUENCE</scope>
</reference>
<evidence type="ECO:0000259" key="7">
    <source>
        <dbReference type="Pfam" id="PF01478"/>
    </source>
</evidence>
<sequence>MYLLNLISIFTFLVICTYFDLKERIIPNKLLKIYLIVTVILIAFEFFYYLDLILWYITIKLVVFLSVFILSLTLFSLKFIGGGDGKVLLLLFHSLPFLYIFHFLQYFFLIFSFSLIVTATLIIITSKKEKRYEEGDSLIKTLKFIHLWVSKSSIDLKSKDLGSFRRKVIFPMLVPILFSYIIMVICVLFIL</sequence>
<name>A0A0F9TD74_9ZZZZ</name>
<dbReference type="InterPro" id="IPR052218">
    <property type="entry name" value="Preflagellin_Peptidase"/>
</dbReference>
<dbReference type="Pfam" id="PF01478">
    <property type="entry name" value="Peptidase_A24"/>
    <property type="match status" value="1"/>
</dbReference>
<comment type="subcellular location">
    <subcellularLocation>
        <location evidence="1">Cell membrane</location>
        <topology evidence="1">Multi-pass membrane protein</topology>
    </subcellularLocation>
</comment>
<dbReference type="EMBL" id="LAZR01001304">
    <property type="protein sequence ID" value="KKN46931.1"/>
    <property type="molecule type" value="Genomic_DNA"/>
</dbReference>
<evidence type="ECO:0000256" key="3">
    <source>
        <dbReference type="ARBA" id="ARBA00022692"/>
    </source>
</evidence>
<evidence type="ECO:0000256" key="4">
    <source>
        <dbReference type="ARBA" id="ARBA00022989"/>
    </source>
</evidence>
<keyword evidence="2" id="KW-1003">Cell membrane</keyword>
<feature type="transmembrane region" description="Helical" evidence="6">
    <location>
        <begin position="33"/>
        <end position="50"/>
    </location>
</feature>
<dbReference type="PANTHER" id="PTHR36506">
    <property type="entry name" value="PREFLAGELLIN PEPTIDASE"/>
    <property type="match status" value="1"/>
</dbReference>
<gene>
    <name evidence="8" type="ORF">LCGC14_0667970</name>
</gene>
<proteinExistence type="predicted"/>
<feature type="transmembrane region" description="Helical" evidence="6">
    <location>
        <begin position="168"/>
        <end position="190"/>
    </location>
</feature>
<feature type="domain" description="Prepilin type IV endopeptidase peptidase" evidence="7">
    <location>
        <begin position="8"/>
        <end position="112"/>
    </location>
</feature>